<evidence type="ECO:0000313" key="1">
    <source>
        <dbReference type="EMBL" id="RHN48259.1"/>
    </source>
</evidence>
<organism evidence="1 2">
    <name type="scientific">Medicago truncatula</name>
    <name type="common">Barrel medic</name>
    <name type="synonym">Medicago tribuloides</name>
    <dbReference type="NCBI Taxonomy" id="3880"/>
    <lineage>
        <taxon>Eukaryota</taxon>
        <taxon>Viridiplantae</taxon>
        <taxon>Streptophyta</taxon>
        <taxon>Embryophyta</taxon>
        <taxon>Tracheophyta</taxon>
        <taxon>Spermatophyta</taxon>
        <taxon>Magnoliopsida</taxon>
        <taxon>eudicotyledons</taxon>
        <taxon>Gunneridae</taxon>
        <taxon>Pentapetalae</taxon>
        <taxon>rosids</taxon>
        <taxon>fabids</taxon>
        <taxon>Fabales</taxon>
        <taxon>Fabaceae</taxon>
        <taxon>Papilionoideae</taxon>
        <taxon>50 kb inversion clade</taxon>
        <taxon>NPAAA clade</taxon>
        <taxon>Hologalegina</taxon>
        <taxon>IRL clade</taxon>
        <taxon>Trifolieae</taxon>
        <taxon>Medicago</taxon>
    </lineage>
</organism>
<comment type="caution">
    <text evidence="1">The sequence shown here is derived from an EMBL/GenBank/DDBJ whole genome shotgun (WGS) entry which is preliminary data.</text>
</comment>
<dbReference type="AlphaFoldDB" id="A0A396H4Q8"/>
<dbReference type="Gramene" id="rna42957">
    <property type="protein sequence ID" value="RHN48259.1"/>
    <property type="gene ID" value="gene42957"/>
</dbReference>
<reference evidence="2" key="1">
    <citation type="journal article" date="2018" name="Nat. Plants">
        <title>Whole-genome landscape of Medicago truncatula symbiotic genes.</title>
        <authorList>
            <person name="Pecrix Y."/>
            <person name="Staton S.E."/>
            <person name="Sallet E."/>
            <person name="Lelandais-Briere C."/>
            <person name="Moreau S."/>
            <person name="Carrere S."/>
            <person name="Blein T."/>
            <person name="Jardinaud M.F."/>
            <person name="Latrasse D."/>
            <person name="Zouine M."/>
            <person name="Zahm M."/>
            <person name="Kreplak J."/>
            <person name="Mayjonade B."/>
            <person name="Satge C."/>
            <person name="Perez M."/>
            <person name="Cauet S."/>
            <person name="Marande W."/>
            <person name="Chantry-Darmon C."/>
            <person name="Lopez-Roques C."/>
            <person name="Bouchez O."/>
            <person name="Berard A."/>
            <person name="Debelle F."/>
            <person name="Munos S."/>
            <person name="Bendahmane A."/>
            <person name="Berges H."/>
            <person name="Niebel A."/>
            <person name="Buitink J."/>
            <person name="Frugier F."/>
            <person name="Benhamed M."/>
            <person name="Crespi M."/>
            <person name="Gouzy J."/>
            <person name="Gamas P."/>
        </authorList>
    </citation>
    <scope>NUCLEOTIDE SEQUENCE [LARGE SCALE GENOMIC DNA]</scope>
    <source>
        <strain evidence="2">cv. Jemalong A17</strain>
    </source>
</reference>
<protein>
    <submittedName>
        <fullName evidence="1">Uncharacterized protein</fullName>
    </submittedName>
</protein>
<accession>A0A396H4Q8</accession>
<name>A0A396H4Q8_MEDTR</name>
<dbReference type="Proteomes" id="UP000265566">
    <property type="component" value="Chromosome 7"/>
</dbReference>
<proteinExistence type="predicted"/>
<sequence>MVVGSMMVVKLLESTNTSPEDKCTMQLQRSSIDQDMHQLRKLLQVASSKLNPPNC</sequence>
<gene>
    <name evidence="1" type="ORF">MtrunA17_Chr7g0261861</name>
</gene>
<dbReference type="EMBL" id="PSQE01000007">
    <property type="protein sequence ID" value="RHN48259.1"/>
    <property type="molecule type" value="Genomic_DNA"/>
</dbReference>
<evidence type="ECO:0000313" key="2">
    <source>
        <dbReference type="Proteomes" id="UP000265566"/>
    </source>
</evidence>